<proteinExistence type="inferred from homology"/>
<feature type="domain" description="MRH" evidence="9">
    <location>
        <begin position="157"/>
        <end position="305"/>
    </location>
</feature>
<feature type="region of interest" description="Disordered" evidence="8">
    <location>
        <begin position="61"/>
        <end position="102"/>
    </location>
</feature>
<dbReference type="EMBL" id="JAAAXW010000041">
    <property type="protein sequence ID" value="KAF9547504.1"/>
    <property type="molecule type" value="Genomic_DNA"/>
</dbReference>
<dbReference type="Proteomes" id="UP000723463">
    <property type="component" value="Unassembled WGS sequence"/>
</dbReference>
<feature type="region of interest" description="Disordered" evidence="8">
    <location>
        <begin position="208"/>
        <end position="227"/>
    </location>
</feature>
<dbReference type="InterPro" id="IPR045149">
    <property type="entry name" value="OS-9-like"/>
</dbReference>
<dbReference type="GO" id="GO:0005788">
    <property type="term" value="C:endoplasmic reticulum lumen"/>
    <property type="evidence" value="ECO:0007669"/>
    <property type="project" value="TreeGrafter"/>
</dbReference>
<keyword evidence="5" id="KW-0430">Lectin</keyword>
<dbReference type="InterPro" id="IPR009011">
    <property type="entry name" value="Man6P_isomerase_rcpt-bd_dom_sf"/>
</dbReference>
<evidence type="ECO:0000256" key="4">
    <source>
        <dbReference type="ARBA" id="ARBA00022729"/>
    </source>
</evidence>
<comment type="caution">
    <text evidence="10">The sequence shown here is derived from an EMBL/GenBank/DDBJ whole genome shotgun (WGS) entry which is preliminary data.</text>
</comment>
<dbReference type="GO" id="GO:0030246">
    <property type="term" value="F:carbohydrate binding"/>
    <property type="evidence" value="ECO:0007669"/>
    <property type="project" value="UniProtKB-KW"/>
</dbReference>
<reference evidence="10" key="1">
    <citation type="journal article" date="2020" name="Fungal Divers.">
        <title>Resolving the Mortierellaceae phylogeny through synthesis of multi-gene phylogenetics and phylogenomics.</title>
        <authorList>
            <person name="Vandepol N."/>
            <person name="Liber J."/>
            <person name="Desiro A."/>
            <person name="Na H."/>
            <person name="Kennedy M."/>
            <person name="Barry K."/>
            <person name="Grigoriev I.V."/>
            <person name="Miller A.N."/>
            <person name="O'Donnell K."/>
            <person name="Stajich J.E."/>
            <person name="Bonito G."/>
        </authorList>
    </citation>
    <scope>NUCLEOTIDE SEQUENCE</scope>
    <source>
        <strain evidence="10">NRRL 2591</strain>
    </source>
</reference>
<accession>A0A9P6FCA6</accession>
<dbReference type="InterPro" id="IPR044865">
    <property type="entry name" value="MRH_dom"/>
</dbReference>
<evidence type="ECO:0000259" key="9">
    <source>
        <dbReference type="PROSITE" id="PS51914"/>
    </source>
</evidence>
<feature type="compositionally biased region" description="Basic and acidic residues" evidence="8">
    <location>
        <begin position="567"/>
        <end position="581"/>
    </location>
</feature>
<name>A0A9P6FCA6_9FUNG</name>
<dbReference type="SUPFAM" id="SSF50911">
    <property type="entry name" value="Mannose 6-phosphate receptor domain"/>
    <property type="match status" value="1"/>
</dbReference>
<keyword evidence="6" id="KW-0256">Endoplasmic reticulum</keyword>
<gene>
    <name evidence="10" type="primary">YOS9</name>
    <name evidence="10" type="ORF">EC957_008341</name>
</gene>
<evidence type="ECO:0000313" key="11">
    <source>
        <dbReference type="Proteomes" id="UP000723463"/>
    </source>
</evidence>
<keyword evidence="7" id="KW-1015">Disulfide bond</keyword>
<keyword evidence="4" id="KW-0732">Signal</keyword>
<dbReference type="PROSITE" id="PS51914">
    <property type="entry name" value="MRH"/>
    <property type="match status" value="1"/>
</dbReference>
<evidence type="ECO:0000256" key="5">
    <source>
        <dbReference type="ARBA" id="ARBA00022734"/>
    </source>
</evidence>
<evidence type="ECO:0000313" key="10">
    <source>
        <dbReference type="EMBL" id="KAF9547504.1"/>
    </source>
</evidence>
<dbReference type="GO" id="GO:0030968">
    <property type="term" value="P:endoplasmic reticulum unfolded protein response"/>
    <property type="evidence" value="ECO:0007669"/>
    <property type="project" value="InterPro"/>
</dbReference>
<sequence>MRIKTISPTKAAILVCATIGAVVLLDIPHTEAFSVNFVYNDLLAHPQYDVQFLEEVVPASSVASRPNAHRRQQRQGQAQIGMKKSETQDQEQQEEAIRESPSTMVMTDADGIRWSCMIPPKMVHEVKTPPELTPQEIKEEERRSVQRGLELLDHLSRHCLLMKRDFWTYEYCHKKWIRQYHAVHSNGQWVPDTPENTYVLAMYQSEENNNNNQAQPDNEAALQQRSPLSSITESTVTTTELEVSNERKYLVQRWDNGDICDLTGQPRKVEVQFQCAPFDDRIQVVTEPSICNYIMVINSPNLCKDVAFESVPTPEANKIECRRIVSDEQYQKLKANIPEAIDGAAGIVQDHNAQIKIGQVPRQQPHQRQMQQGTGAAAAGAPGTESLPTLFTTFEDILGFPKQVNDVEAQKKMKEVLAQYVAFSENLKAMLSPEDKAVYEKLENMLKTEGDFQDVLSKEDQEKEDKDIFDAFFGGFGEQGKATKDAKDVFDAIFGTKETEKEPQQAKAPSTPPQHQQEAAAAAAAGKEQPQKQDNIKFATIDSATLLDILNAARTAGAIANANTAEEEQKQGQETSEETKEKKSHAQVKL</sequence>
<evidence type="ECO:0000256" key="8">
    <source>
        <dbReference type="SAM" id="MobiDB-lite"/>
    </source>
</evidence>
<evidence type="ECO:0000256" key="3">
    <source>
        <dbReference type="ARBA" id="ARBA00018727"/>
    </source>
</evidence>
<dbReference type="PANTHER" id="PTHR15414">
    <property type="entry name" value="OS-9-RELATED"/>
    <property type="match status" value="1"/>
</dbReference>
<dbReference type="GO" id="GO:0030970">
    <property type="term" value="P:retrograde protein transport, ER to cytosol"/>
    <property type="evidence" value="ECO:0007669"/>
    <property type="project" value="TreeGrafter"/>
</dbReference>
<evidence type="ECO:0000256" key="2">
    <source>
        <dbReference type="ARBA" id="ARBA00009918"/>
    </source>
</evidence>
<dbReference type="Gene3D" id="2.70.130.10">
    <property type="entry name" value="Mannose-6-phosphate receptor binding domain"/>
    <property type="match status" value="1"/>
</dbReference>
<feature type="region of interest" description="Disordered" evidence="8">
    <location>
        <begin position="498"/>
        <end position="531"/>
    </location>
</feature>
<keyword evidence="11" id="KW-1185">Reference proteome</keyword>
<feature type="region of interest" description="Disordered" evidence="8">
    <location>
        <begin position="561"/>
        <end position="590"/>
    </location>
</feature>
<evidence type="ECO:0000256" key="7">
    <source>
        <dbReference type="ARBA" id="ARBA00023157"/>
    </source>
</evidence>
<dbReference type="AlphaFoldDB" id="A0A9P6FCA6"/>
<feature type="compositionally biased region" description="Low complexity" evidence="8">
    <location>
        <begin position="208"/>
        <end position="221"/>
    </location>
</feature>
<dbReference type="InterPro" id="IPR012913">
    <property type="entry name" value="OS9-like_dom"/>
</dbReference>
<comment type="similarity">
    <text evidence="2">Belongs to the OS-9 family.</text>
</comment>
<dbReference type="Pfam" id="PF07915">
    <property type="entry name" value="PRKCSH"/>
    <property type="match status" value="1"/>
</dbReference>
<dbReference type="GO" id="GO:0005789">
    <property type="term" value="C:endoplasmic reticulum membrane"/>
    <property type="evidence" value="ECO:0007669"/>
    <property type="project" value="UniProtKB-SubCell"/>
</dbReference>
<dbReference type="PANTHER" id="PTHR15414:SF0">
    <property type="entry name" value="ENDOPLASMIC RETICULUM LECTIN 1"/>
    <property type="match status" value="1"/>
</dbReference>
<organism evidence="10 11">
    <name type="scientific">Mortierella hygrophila</name>
    <dbReference type="NCBI Taxonomy" id="979708"/>
    <lineage>
        <taxon>Eukaryota</taxon>
        <taxon>Fungi</taxon>
        <taxon>Fungi incertae sedis</taxon>
        <taxon>Mucoromycota</taxon>
        <taxon>Mortierellomycotina</taxon>
        <taxon>Mortierellomycetes</taxon>
        <taxon>Mortierellales</taxon>
        <taxon>Mortierellaceae</taxon>
        <taxon>Mortierella</taxon>
    </lineage>
</organism>
<feature type="region of interest" description="Disordered" evidence="8">
    <location>
        <begin position="361"/>
        <end position="382"/>
    </location>
</feature>
<protein>
    <recommendedName>
        <fullName evidence="3">Protein OS-9 homolog</fullName>
    </recommendedName>
</protein>
<evidence type="ECO:0000256" key="6">
    <source>
        <dbReference type="ARBA" id="ARBA00022824"/>
    </source>
</evidence>
<comment type="subcellular location">
    <subcellularLocation>
        <location evidence="1">Endoplasmic reticulum membrane</location>
        <topology evidence="1">Peripheral membrane protein</topology>
        <orientation evidence="1">Lumenal side</orientation>
    </subcellularLocation>
</comment>
<evidence type="ECO:0000256" key="1">
    <source>
        <dbReference type="ARBA" id="ARBA00004367"/>
    </source>
</evidence>